<reference evidence="8 9" key="1">
    <citation type="submission" date="2020-10" db="EMBL/GenBank/DDBJ databases">
        <title>Novel species in genus Corynebacterium.</title>
        <authorList>
            <person name="Zhang G."/>
        </authorList>
    </citation>
    <scope>NUCLEOTIDE SEQUENCE [LARGE SCALE GENOMIC DNA]</scope>
    <source>
        <strain evidence="8 9">DSM 45110</strain>
    </source>
</reference>
<dbReference type="PROSITE" id="PS50850">
    <property type="entry name" value="MFS"/>
    <property type="match status" value="1"/>
</dbReference>
<gene>
    <name evidence="8" type="ORF">IRY30_01920</name>
</gene>
<proteinExistence type="predicted"/>
<evidence type="ECO:0000256" key="5">
    <source>
        <dbReference type="ARBA" id="ARBA00023136"/>
    </source>
</evidence>
<feature type="transmembrane region" description="Helical" evidence="6">
    <location>
        <begin position="397"/>
        <end position="423"/>
    </location>
</feature>
<evidence type="ECO:0000256" key="2">
    <source>
        <dbReference type="ARBA" id="ARBA00022448"/>
    </source>
</evidence>
<dbReference type="SUPFAM" id="SSF103473">
    <property type="entry name" value="MFS general substrate transporter"/>
    <property type="match status" value="1"/>
</dbReference>
<evidence type="ECO:0000313" key="8">
    <source>
        <dbReference type="EMBL" id="MBF4552837.1"/>
    </source>
</evidence>
<feature type="transmembrane region" description="Helical" evidence="6">
    <location>
        <begin position="501"/>
        <end position="523"/>
    </location>
</feature>
<dbReference type="RefSeq" id="WP_194555711.1">
    <property type="nucleotide sequence ID" value="NZ_JADKMY010000001.1"/>
</dbReference>
<dbReference type="InterPro" id="IPR011701">
    <property type="entry name" value="MFS"/>
</dbReference>
<dbReference type="InterPro" id="IPR036259">
    <property type="entry name" value="MFS_trans_sf"/>
</dbReference>
<comment type="caution">
    <text evidence="8">The sequence shown here is derived from an EMBL/GenBank/DDBJ whole genome shotgun (WGS) entry which is preliminary data.</text>
</comment>
<evidence type="ECO:0000256" key="1">
    <source>
        <dbReference type="ARBA" id="ARBA00004651"/>
    </source>
</evidence>
<keyword evidence="3 6" id="KW-0812">Transmembrane</keyword>
<dbReference type="Gene3D" id="1.20.1720.10">
    <property type="entry name" value="Multidrug resistance protein D"/>
    <property type="match status" value="1"/>
</dbReference>
<dbReference type="PRINTS" id="PR01036">
    <property type="entry name" value="TCRTETB"/>
</dbReference>
<dbReference type="Pfam" id="PF07690">
    <property type="entry name" value="MFS_1"/>
    <property type="match status" value="1"/>
</dbReference>
<dbReference type="Gene3D" id="1.20.1250.20">
    <property type="entry name" value="MFS general substrate transporter like domains"/>
    <property type="match status" value="1"/>
</dbReference>
<feature type="transmembrane region" description="Helical" evidence="6">
    <location>
        <begin position="90"/>
        <end position="109"/>
    </location>
</feature>
<protein>
    <submittedName>
        <fullName evidence="8">MFS transporter</fullName>
    </submittedName>
</protein>
<dbReference type="Proteomes" id="UP000635902">
    <property type="component" value="Unassembled WGS sequence"/>
</dbReference>
<feature type="transmembrane region" description="Helical" evidence="6">
    <location>
        <begin position="150"/>
        <end position="174"/>
    </location>
</feature>
<feature type="transmembrane region" description="Helical" evidence="6">
    <location>
        <begin position="59"/>
        <end position="78"/>
    </location>
</feature>
<evidence type="ECO:0000313" key="9">
    <source>
        <dbReference type="Proteomes" id="UP000635902"/>
    </source>
</evidence>
<dbReference type="InterPro" id="IPR020846">
    <property type="entry name" value="MFS_dom"/>
</dbReference>
<evidence type="ECO:0000259" key="7">
    <source>
        <dbReference type="PROSITE" id="PS50850"/>
    </source>
</evidence>
<accession>A0ABR9ZJN8</accession>
<keyword evidence="2" id="KW-0813">Transport</keyword>
<dbReference type="PANTHER" id="PTHR23501:SF197">
    <property type="entry name" value="COMD"/>
    <property type="match status" value="1"/>
</dbReference>
<feature type="transmembrane region" description="Helical" evidence="6">
    <location>
        <begin position="340"/>
        <end position="366"/>
    </location>
</feature>
<keyword evidence="9" id="KW-1185">Reference proteome</keyword>
<feature type="transmembrane region" description="Helical" evidence="6">
    <location>
        <begin position="240"/>
        <end position="260"/>
    </location>
</feature>
<feature type="transmembrane region" description="Helical" evidence="6">
    <location>
        <begin position="23"/>
        <end position="47"/>
    </location>
</feature>
<comment type="subcellular location">
    <subcellularLocation>
        <location evidence="1">Cell membrane</location>
        <topology evidence="1">Multi-pass membrane protein</topology>
    </subcellularLocation>
</comment>
<keyword evidence="4 6" id="KW-1133">Transmembrane helix</keyword>
<dbReference type="PANTHER" id="PTHR23501">
    <property type="entry name" value="MAJOR FACILITATOR SUPERFAMILY"/>
    <property type="match status" value="1"/>
</dbReference>
<feature type="transmembrane region" description="Helical" evidence="6">
    <location>
        <begin position="373"/>
        <end position="391"/>
    </location>
</feature>
<feature type="transmembrane region" description="Helical" evidence="6">
    <location>
        <begin position="307"/>
        <end position="328"/>
    </location>
</feature>
<dbReference type="EMBL" id="JADKMY010000001">
    <property type="protein sequence ID" value="MBF4552837.1"/>
    <property type="molecule type" value="Genomic_DNA"/>
</dbReference>
<name>A0ABR9ZJN8_9CORY</name>
<keyword evidence="5 6" id="KW-0472">Membrane</keyword>
<evidence type="ECO:0000256" key="3">
    <source>
        <dbReference type="ARBA" id="ARBA00022692"/>
    </source>
</evidence>
<sequence>MNAAPSLETEEPSHYSQGARQKWLLFTGLALAMFVFSLNQAMLSVALPTIVGELGGADQIHWVATSYMLAATSMLPVYGKLGDRFGAHRLFNVASGIFLGACVAGFLITSMEWLIVVRFIQGLGGAGLVVLSQTLLALHIQPKERGKYMGLLGAVFVLSTVLGPVIGGVITHAWGWRWCFGVNIPLGLLSLALCMVFLRTPAEESAPDNGQLSGIGEVASEPHGARATLAGEKATPKIDIAGLVLLTVSITAAVLVMSWGGRTYPWLSLPILGISAAGLVALGLFIAVEARAEDPVLPLGLFSQRNFVVASVISAVLSMAMFAVTTYLPTYIQIVEGVDAAMAGFVLLPMMIAVFLCSTGAGFIISRTQSYRAVLMVGGVLVTASMVLLGLKTVEQPLWYLVLVLVLMGIGLGFSVQMSVLLAQNSSPDSLLGTVTAATNLFRELGGTIGISLAGGLFTARLVNSSAKDFSEIDIESVSPESVKGMSEPMKVLVEGIYNDALLPVYLFLSPVVALAIFFIFFINTKQIRN</sequence>
<organism evidence="8 9">
    <name type="scientific">Corynebacterium suicordis DSM 45110</name>
    <dbReference type="NCBI Taxonomy" id="1121369"/>
    <lineage>
        <taxon>Bacteria</taxon>
        <taxon>Bacillati</taxon>
        <taxon>Actinomycetota</taxon>
        <taxon>Actinomycetes</taxon>
        <taxon>Mycobacteriales</taxon>
        <taxon>Corynebacteriaceae</taxon>
        <taxon>Corynebacterium</taxon>
    </lineage>
</organism>
<feature type="transmembrane region" description="Helical" evidence="6">
    <location>
        <begin position="266"/>
        <end position="287"/>
    </location>
</feature>
<feature type="domain" description="Major facilitator superfamily (MFS) profile" evidence="7">
    <location>
        <begin position="25"/>
        <end position="528"/>
    </location>
</feature>
<feature type="transmembrane region" description="Helical" evidence="6">
    <location>
        <begin position="180"/>
        <end position="198"/>
    </location>
</feature>
<evidence type="ECO:0000256" key="4">
    <source>
        <dbReference type="ARBA" id="ARBA00022989"/>
    </source>
</evidence>
<evidence type="ECO:0000256" key="6">
    <source>
        <dbReference type="SAM" id="Phobius"/>
    </source>
</evidence>